<gene>
    <name evidence="2" type="ORF">B296_00047624</name>
</gene>
<organism evidence="2 3">
    <name type="scientific">Ensete ventricosum</name>
    <name type="common">Abyssinian banana</name>
    <name type="synonym">Musa ensete</name>
    <dbReference type="NCBI Taxonomy" id="4639"/>
    <lineage>
        <taxon>Eukaryota</taxon>
        <taxon>Viridiplantae</taxon>
        <taxon>Streptophyta</taxon>
        <taxon>Embryophyta</taxon>
        <taxon>Tracheophyta</taxon>
        <taxon>Spermatophyta</taxon>
        <taxon>Magnoliopsida</taxon>
        <taxon>Liliopsida</taxon>
        <taxon>Zingiberales</taxon>
        <taxon>Musaceae</taxon>
        <taxon>Ensete</taxon>
    </lineage>
</organism>
<comment type="caution">
    <text evidence="2">The sequence shown here is derived from an EMBL/GenBank/DDBJ whole genome shotgun (WGS) entry which is preliminary data.</text>
</comment>
<feature type="region of interest" description="Disordered" evidence="1">
    <location>
        <begin position="1"/>
        <end position="27"/>
    </location>
</feature>
<dbReference type="AlphaFoldDB" id="A0A426YYJ2"/>
<evidence type="ECO:0000313" key="3">
    <source>
        <dbReference type="Proteomes" id="UP000287651"/>
    </source>
</evidence>
<feature type="region of interest" description="Disordered" evidence="1">
    <location>
        <begin position="47"/>
        <end position="67"/>
    </location>
</feature>
<protein>
    <submittedName>
        <fullName evidence="2">Uncharacterized protein</fullName>
    </submittedName>
</protein>
<proteinExistence type="predicted"/>
<accession>A0A426YYJ2</accession>
<evidence type="ECO:0000256" key="1">
    <source>
        <dbReference type="SAM" id="MobiDB-lite"/>
    </source>
</evidence>
<reference evidence="2 3" key="1">
    <citation type="journal article" date="2014" name="Agronomy (Basel)">
        <title>A Draft Genome Sequence for Ensete ventricosum, the Drought-Tolerant Tree Against Hunger.</title>
        <authorList>
            <person name="Harrison J."/>
            <person name="Moore K.A."/>
            <person name="Paszkiewicz K."/>
            <person name="Jones T."/>
            <person name="Grant M."/>
            <person name="Ambacheew D."/>
            <person name="Muzemil S."/>
            <person name="Studholme D.J."/>
        </authorList>
    </citation>
    <scope>NUCLEOTIDE SEQUENCE [LARGE SCALE GENOMIC DNA]</scope>
</reference>
<name>A0A426YYJ2_ENSVE</name>
<sequence length="100" mass="10841">MYRNLGEVPRKACSFPEPGKPTPHRGCVPAKIIPISVPIDRGLKVQMDGKEYQGSSSQGSPDPESFPSLFRYITSKSVAGFDVTPSPRGDPAFPQVSHDI</sequence>
<feature type="region of interest" description="Disordered" evidence="1">
    <location>
        <begin position="80"/>
        <end position="100"/>
    </location>
</feature>
<dbReference type="EMBL" id="AMZH03009457">
    <property type="protein sequence ID" value="RRT56807.1"/>
    <property type="molecule type" value="Genomic_DNA"/>
</dbReference>
<evidence type="ECO:0000313" key="2">
    <source>
        <dbReference type="EMBL" id="RRT56807.1"/>
    </source>
</evidence>
<dbReference type="Proteomes" id="UP000287651">
    <property type="component" value="Unassembled WGS sequence"/>
</dbReference>